<dbReference type="AlphaFoldDB" id="A0AAW0JVM3"/>
<dbReference type="GO" id="GO:0004523">
    <property type="term" value="F:RNA-DNA hybrid ribonuclease activity"/>
    <property type="evidence" value="ECO:0007669"/>
    <property type="project" value="InterPro"/>
</dbReference>
<dbReference type="InterPro" id="IPR053151">
    <property type="entry name" value="RNase_H-like"/>
</dbReference>
<comment type="caution">
    <text evidence="2">The sequence shown here is derived from an EMBL/GenBank/DDBJ whole genome shotgun (WGS) entry which is preliminary data.</text>
</comment>
<proteinExistence type="predicted"/>
<dbReference type="GO" id="GO:0003676">
    <property type="term" value="F:nucleic acid binding"/>
    <property type="evidence" value="ECO:0007669"/>
    <property type="project" value="InterPro"/>
</dbReference>
<name>A0AAW0JVM3_QUESU</name>
<dbReference type="SUPFAM" id="SSF53098">
    <property type="entry name" value="Ribonuclease H-like"/>
    <property type="match status" value="1"/>
</dbReference>
<evidence type="ECO:0000259" key="1">
    <source>
        <dbReference type="PROSITE" id="PS50879"/>
    </source>
</evidence>
<reference evidence="2 3" key="1">
    <citation type="journal article" date="2018" name="Sci. Data">
        <title>The draft genome sequence of cork oak.</title>
        <authorList>
            <person name="Ramos A.M."/>
            <person name="Usie A."/>
            <person name="Barbosa P."/>
            <person name="Barros P.M."/>
            <person name="Capote T."/>
            <person name="Chaves I."/>
            <person name="Simoes F."/>
            <person name="Abreu I."/>
            <person name="Carrasquinho I."/>
            <person name="Faro C."/>
            <person name="Guimaraes J.B."/>
            <person name="Mendonca D."/>
            <person name="Nobrega F."/>
            <person name="Rodrigues L."/>
            <person name="Saibo N.J.M."/>
            <person name="Varela M.C."/>
            <person name="Egas C."/>
            <person name="Matos J."/>
            <person name="Miguel C.M."/>
            <person name="Oliveira M.M."/>
            <person name="Ricardo C.P."/>
            <person name="Goncalves S."/>
        </authorList>
    </citation>
    <scope>NUCLEOTIDE SEQUENCE [LARGE SCALE GENOMIC DNA]</scope>
    <source>
        <strain evidence="3">cv. HL8</strain>
    </source>
</reference>
<dbReference type="InterPro" id="IPR002156">
    <property type="entry name" value="RNaseH_domain"/>
</dbReference>
<feature type="domain" description="RNase H type-1" evidence="1">
    <location>
        <begin position="85"/>
        <end position="215"/>
    </location>
</feature>
<dbReference type="Proteomes" id="UP000237347">
    <property type="component" value="Unassembled WGS sequence"/>
</dbReference>
<dbReference type="Pfam" id="PF13456">
    <property type="entry name" value="RVT_3"/>
    <property type="match status" value="1"/>
</dbReference>
<evidence type="ECO:0000313" key="3">
    <source>
        <dbReference type="Proteomes" id="UP000237347"/>
    </source>
</evidence>
<dbReference type="PANTHER" id="PTHR47723:SF19">
    <property type="entry name" value="POLYNUCLEOTIDYL TRANSFERASE, RIBONUCLEASE H-LIKE SUPERFAMILY PROTEIN"/>
    <property type="match status" value="1"/>
</dbReference>
<dbReference type="PROSITE" id="PS50879">
    <property type="entry name" value="RNASE_H_1"/>
    <property type="match status" value="1"/>
</dbReference>
<dbReference type="InterPro" id="IPR044730">
    <property type="entry name" value="RNase_H-like_dom_plant"/>
</dbReference>
<keyword evidence="3" id="KW-1185">Reference proteome</keyword>
<dbReference type="CDD" id="cd06222">
    <property type="entry name" value="RNase_H_like"/>
    <property type="match status" value="1"/>
</dbReference>
<accession>A0AAW0JVM3</accession>
<dbReference type="InterPro" id="IPR036397">
    <property type="entry name" value="RNaseH_sf"/>
</dbReference>
<protein>
    <submittedName>
        <fullName evidence="2">Ribonuclease h protein</fullName>
    </submittedName>
</protein>
<dbReference type="Gene3D" id="3.30.420.10">
    <property type="entry name" value="Ribonuclease H-like superfamily/Ribonuclease H"/>
    <property type="match status" value="1"/>
</dbReference>
<gene>
    <name evidence="2" type="ORF">CFP56_028515</name>
</gene>
<dbReference type="EMBL" id="PKMF04000467">
    <property type="protein sequence ID" value="KAK7830166.1"/>
    <property type="molecule type" value="Genomic_DNA"/>
</dbReference>
<organism evidence="2 3">
    <name type="scientific">Quercus suber</name>
    <name type="common">Cork oak</name>
    <dbReference type="NCBI Taxonomy" id="58331"/>
    <lineage>
        <taxon>Eukaryota</taxon>
        <taxon>Viridiplantae</taxon>
        <taxon>Streptophyta</taxon>
        <taxon>Embryophyta</taxon>
        <taxon>Tracheophyta</taxon>
        <taxon>Spermatophyta</taxon>
        <taxon>Magnoliopsida</taxon>
        <taxon>eudicotyledons</taxon>
        <taxon>Gunneridae</taxon>
        <taxon>Pentapetalae</taxon>
        <taxon>rosids</taxon>
        <taxon>fabids</taxon>
        <taxon>Fagales</taxon>
        <taxon>Fagaceae</taxon>
        <taxon>Quercus</taxon>
    </lineage>
</organism>
<evidence type="ECO:0000313" key="2">
    <source>
        <dbReference type="EMBL" id="KAK7830166.1"/>
    </source>
</evidence>
<sequence>MSDWLQANCQSKLIHHSSIPWNFIFPLAVWNIWKHRNKVVFDNVPLNLNLHRTCLIEAREYFYCIAKIGRKKQLIFIPVKWNKPPEQWFKLNTDGASSGNPGKAGGGGLIRDCNGKWIKGFSRSIGLASSFVVEFWALRDGLKLALGMGVQRLVVELDAKVVVSLITSIGGANKPYLPLLNDCKYLLSRFLQTRVVHVFREGNRCANALTRLGSNMAEEFLVFDTPPSPDVLYFVNTDAAGVLYNRISNSVLTDIVS</sequence>
<dbReference type="InterPro" id="IPR012337">
    <property type="entry name" value="RNaseH-like_sf"/>
</dbReference>
<dbReference type="PANTHER" id="PTHR47723">
    <property type="entry name" value="OS05G0353850 PROTEIN"/>
    <property type="match status" value="1"/>
</dbReference>